<feature type="coiled-coil region" evidence="1">
    <location>
        <begin position="42"/>
        <end position="76"/>
    </location>
</feature>
<dbReference type="InterPro" id="IPR022205">
    <property type="entry name" value="DUF3732"/>
</dbReference>
<evidence type="ECO:0000256" key="1">
    <source>
        <dbReference type="SAM" id="Coils"/>
    </source>
</evidence>
<gene>
    <name evidence="2" type="ORF">DRF68_13790</name>
</gene>
<keyword evidence="3" id="KW-1185">Reference proteome</keyword>
<dbReference type="Proteomes" id="UP000256924">
    <property type="component" value="Unassembled WGS sequence"/>
</dbReference>
<organism evidence="2 3">
    <name type="scientific">Candidatus Chryseobacterium massiliense</name>
    <dbReference type="NCBI Taxonomy" id="204089"/>
    <lineage>
        <taxon>Bacteria</taxon>
        <taxon>Pseudomonadati</taxon>
        <taxon>Bacteroidota</taxon>
        <taxon>Flavobacteriia</taxon>
        <taxon>Flavobacteriales</taxon>
        <taxon>Weeksellaceae</taxon>
        <taxon>Chryseobacterium group</taxon>
        <taxon>Chryseobacterium</taxon>
    </lineage>
</organism>
<evidence type="ECO:0008006" key="4">
    <source>
        <dbReference type="Google" id="ProtNLM"/>
    </source>
</evidence>
<dbReference type="Pfam" id="PF12532">
    <property type="entry name" value="DUF3732"/>
    <property type="match status" value="1"/>
</dbReference>
<dbReference type="AlphaFoldDB" id="A0A3D9B088"/>
<comment type="caution">
    <text evidence="2">The sequence shown here is derived from an EMBL/GenBank/DDBJ whole genome shotgun (WGS) entry which is preliminary data.</text>
</comment>
<dbReference type="EMBL" id="QNVU01000028">
    <property type="protein sequence ID" value="REC46919.1"/>
    <property type="molecule type" value="Genomic_DNA"/>
</dbReference>
<keyword evidence="1" id="KW-0175">Coiled coil</keyword>
<reference evidence="2 3" key="1">
    <citation type="journal article" date="2004" name="Emerg. Infect. Dis.">
        <title>Amoebae-resisting bacteria isolated from human nasal swabs by amoebal coculture.</title>
        <authorList>
            <person name="Greub G."/>
            <person name="La Scola B."/>
            <person name="Raoult D."/>
        </authorList>
    </citation>
    <scope>NUCLEOTIDE SEQUENCE [LARGE SCALE GENOMIC DNA]</scope>
    <source>
        <strain evidence="2 3">CCUG 51329</strain>
    </source>
</reference>
<name>A0A3D9B088_9FLAO</name>
<protein>
    <recommendedName>
        <fullName evidence="4">DUF3732 domain-containing protein</fullName>
    </recommendedName>
</protein>
<evidence type="ECO:0000313" key="3">
    <source>
        <dbReference type="Proteomes" id="UP000256924"/>
    </source>
</evidence>
<sequence>MFQPQNIIANPTTIFYKTDTFEHLRRLKTLFPLVLGYKSYEILNLESEINILEREEKEKARKLEDLRLQYENWQSDIYEYYSKAINLGLTNADISIESASVNLIKNELKKIVSDVKNNRFFKEGSAVRYSEKLEELDIDRIRFTRELDELRVGLQKIQQFDRSKAEYVENVAVEIDKRLKPVDWFLKQKGTNICPFCDSVSEKAINTLLSLQNESQKNKKVLEASRSESFSFEKEKGDYKEKIRCKEREIIKIDNNIQILRDEDRKNYKKLQDIFEFSGKIEHVLENLAKISPSAQLVIELEKIAEELAGKRKKLRGLKEKFDKEHCLKKVSDAIANYVKILPIENKEQRRVLLDPDVSVGIRIEDTRTKNINFLYKLGSGANHMCFHLATMLGLHEYFLNLPSSGKKNYIPSLLVLDQPSQVYFPEDFKDLQKDNLEKDKKKKISEDIQNTTLIFKACSEFMKNNNFQTQIIILEHASESTWGDDSNIHLVEKWRGSFDQPKTYNALIPRTWFD</sequence>
<evidence type="ECO:0000313" key="2">
    <source>
        <dbReference type="EMBL" id="REC46919.1"/>
    </source>
</evidence>
<accession>A0A3D9B088</accession>
<proteinExistence type="predicted"/>